<proteinExistence type="predicted"/>
<feature type="region of interest" description="Disordered" evidence="1">
    <location>
        <begin position="89"/>
        <end position="109"/>
    </location>
</feature>
<comment type="caution">
    <text evidence="2">The sequence shown here is derived from an EMBL/GenBank/DDBJ whole genome shotgun (WGS) entry which is preliminary data.</text>
</comment>
<reference evidence="3" key="1">
    <citation type="submission" date="2016-06" db="EMBL/GenBank/DDBJ databases">
        <authorList>
            <person name="Sutton G."/>
            <person name="Brinkac L."/>
            <person name="Sanka R."/>
            <person name="Adams M."/>
            <person name="Lau E."/>
            <person name="Mehaffy C."/>
            <person name="Tameris M."/>
            <person name="Hatherill M."/>
            <person name="Hanekom W."/>
            <person name="Mahomed H."/>
            <person name="Mcshane H."/>
        </authorList>
    </citation>
    <scope>NUCLEOTIDE SEQUENCE [LARGE SCALE GENOMIC DNA]</scope>
    <source>
        <strain evidence="3">852014-51077_SCH5608930-a</strain>
    </source>
</reference>
<evidence type="ECO:0000313" key="2">
    <source>
        <dbReference type="EMBL" id="OBG00924.1"/>
    </source>
</evidence>
<dbReference type="AlphaFoldDB" id="A0A1A2E447"/>
<gene>
    <name evidence="2" type="ORF">A5771_17820</name>
</gene>
<name>A0A1A2E447_MYCSD</name>
<evidence type="ECO:0000256" key="1">
    <source>
        <dbReference type="SAM" id="MobiDB-lite"/>
    </source>
</evidence>
<protein>
    <submittedName>
        <fullName evidence="2">Uncharacterized protein</fullName>
    </submittedName>
</protein>
<organism evidence="2 3">
    <name type="scientific">Mycolicibacter sinensis (strain JDM601)</name>
    <name type="common">Mycobacterium sinense</name>
    <dbReference type="NCBI Taxonomy" id="875328"/>
    <lineage>
        <taxon>Bacteria</taxon>
        <taxon>Bacillati</taxon>
        <taxon>Actinomycetota</taxon>
        <taxon>Actinomycetes</taxon>
        <taxon>Mycobacteriales</taxon>
        <taxon>Mycobacteriaceae</taxon>
        <taxon>Mycolicibacter</taxon>
    </lineage>
</organism>
<dbReference type="Proteomes" id="UP000093985">
    <property type="component" value="Unassembled WGS sequence"/>
</dbReference>
<dbReference type="EMBL" id="LZIN01000096">
    <property type="protein sequence ID" value="OBG00924.1"/>
    <property type="molecule type" value="Genomic_DNA"/>
</dbReference>
<evidence type="ECO:0000313" key="3">
    <source>
        <dbReference type="Proteomes" id="UP000093985"/>
    </source>
</evidence>
<accession>A0A1A2E447</accession>
<sequence>MAVDHPVAVGAQQDQVGDLGLGLAGDVQRHEVVDLGVFVPALPVGALEVEPADLAVHEPRLLDWEVSEQDALHVPGTLSMIHRRLDGVKTSGAPCPAAGTRGSTTRDPP</sequence>